<dbReference type="CDD" id="cd02966">
    <property type="entry name" value="TlpA_like_family"/>
    <property type="match status" value="1"/>
</dbReference>
<dbReference type="PROSITE" id="PS51257">
    <property type="entry name" value="PROKAR_LIPOPROTEIN"/>
    <property type="match status" value="1"/>
</dbReference>
<dbReference type="Pfam" id="PF14289">
    <property type="entry name" value="DUF4369"/>
    <property type="match status" value="1"/>
</dbReference>
<comment type="caution">
    <text evidence="6">The sequence shown here is derived from an EMBL/GenBank/DDBJ whole genome shotgun (WGS) entry which is preliminary data.</text>
</comment>
<evidence type="ECO:0000256" key="1">
    <source>
        <dbReference type="ARBA" id="ARBA00004196"/>
    </source>
</evidence>
<dbReference type="PROSITE" id="PS51352">
    <property type="entry name" value="THIOREDOXIN_2"/>
    <property type="match status" value="1"/>
</dbReference>
<dbReference type="GO" id="GO:0016209">
    <property type="term" value="F:antioxidant activity"/>
    <property type="evidence" value="ECO:0007669"/>
    <property type="project" value="InterPro"/>
</dbReference>
<dbReference type="InterPro" id="IPR025380">
    <property type="entry name" value="DUF4369"/>
</dbReference>
<keyword evidence="2" id="KW-0201">Cytochrome c-type biogenesis</keyword>
<evidence type="ECO:0000256" key="3">
    <source>
        <dbReference type="ARBA" id="ARBA00023157"/>
    </source>
</evidence>
<keyword evidence="3" id="KW-1015">Disulfide bond</keyword>
<evidence type="ECO:0000259" key="5">
    <source>
        <dbReference type="PROSITE" id="PS51352"/>
    </source>
</evidence>
<evidence type="ECO:0000256" key="2">
    <source>
        <dbReference type="ARBA" id="ARBA00022748"/>
    </source>
</evidence>
<dbReference type="InterPro" id="IPR013766">
    <property type="entry name" value="Thioredoxin_domain"/>
</dbReference>
<sequence>MIKNIFFFACVLAGVACTSQSKDEFTVKGKLDKPFTGTVYLGHITDKFTNIDSVQLTNATEFSFTQHISNPDKYRISFKPYCNGYEFIAEAEGCYELKNDSVTVIQGKEQELMNRYLKTITPFRQEAEKLMNLYAEAETAKDEKALSELREKLTQHFTKEQQTTVNFIKSCPSSYTAVDLAGNLLLREYPEWKEVYETVDTINYTYSYAFRSLQEKMNEARSLWIQDIEAPDFTTTDINGKTVKLSDFKGNYLLLDFWASWCRPCRDKAKEIKKIYPQLKAKGIQICGINLDDERKKWLDASQEDGILWINTSEQKSFRDNQIAKDYKVTQIPALFVIDPSGKIVKQNPDIDYLLNLSTK</sequence>
<dbReference type="InterPro" id="IPR036249">
    <property type="entry name" value="Thioredoxin-like_sf"/>
</dbReference>
<organism evidence="6 7">
    <name type="scientific">Phocaeicola coprocola</name>
    <dbReference type="NCBI Taxonomy" id="310298"/>
    <lineage>
        <taxon>Bacteria</taxon>
        <taxon>Pseudomonadati</taxon>
        <taxon>Bacteroidota</taxon>
        <taxon>Bacteroidia</taxon>
        <taxon>Bacteroidales</taxon>
        <taxon>Bacteroidaceae</taxon>
        <taxon>Phocaeicola</taxon>
    </lineage>
</organism>
<name>A0A412GZW1_9BACT</name>
<dbReference type="EMBL" id="QRUU01000001">
    <property type="protein sequence ID" value="RGS00551.1"/>
    <property type="molecule type" value="Genomic_DNA"/>
</dbReference>
<evidence type="ECO:0000313" key="7">
    <source>
        <dbReference type="Proteomes" id="UP000285864"/>
    </source>
</evidence>
<evidence type="ECO:0000313" key="6">
    <source>
        <dbReference type="EMBL" id="RGS00551.1"/>
    </source>
</evidence>
<reference evidence="6 7" key="1">
    <citation type="submission" date="2018-08" db="EMBL/GenBank/DDBJ databases">
        <title>A genome reference for cultivated species of the human gut microbiota.</title>
        <authorList>
            <person name="Zou Y."/>
            <person name="Xue W."/>
            <person name="Luo G."/>
        </authorList>
    </citation>
    <scope>NUCLEOTIDE SEQUENCE [LARGE SCALE GENOMIC DNA]</scope>
    <source>
        <strain evidence="6 7">AF24-2</strain>
    </source>
</reference>
<dbReference type="PANTHER" id="PTHR42852:SF6">
    <property type="entry name" value="THIOL:DISULFIDE INTERCHANGE PROTEIN DSBE"/>
    <property type="match status" value="1"/>
</dbReference>
<dbReference type="GO" id="GO:0017004">
    <property type="term" value="P:cytochrome complex assembly"/>
    <property type="evidence" value="ECO:0007669"/>
    <property type="project" value="UniProtKB-KW"/>
</dbReference>
<dbReference type="InterPro" id="IPR000866">
    <property type="entry name" value="AhpC/TSA"/>
</dbReference>
<feature type="domain" description="Thioredoxin" evidence="5">
    <location>
        <begin position="224"/>
        <end position="360"/>
    </location>
</feature>
<dbReference type="PANTHER" id="PTHR42852">
    <property type="entry name" value="THIOL:DISULFIDE INTERCHANGE PROTEIN DSBE"/>
    <property type="match status" value="1"/>
</dbReference>
<dbReference type="AlphaFoldDB" id="A0A412GZW1"/>
<dbReference type="Proteomes" id="UP000285864">
    <property type="component" value="Unassembled WGS sequence"/>
</dbReference>
<evidence type="ECO:0000256" key="4">
    <source>
        <dbReference type="ARBA" id="ARBA00023284"/>
    </source>
</evidence>
<gene>
    <name evidence="6" type="ORF">DWY20_00220</name>
</gene>
<proteinExistence type="predicted"/>
<dbReference type="Pfam" id="PF00578">
    <property type="entry name" value="AhpC-TSA"/>
    <property type="match status" value="1"/>
</dbReference>
<accession>A0A412GZW1</accession>
<dbReference type="RefSeq" id="WP_118482671.1">
    <property type="nucleotide sequence ID" value="NZ_CAUELD010000030.1"/>
</dbReference>
<keyword evidence="4" id="KW-0676">Redox-active center</keyword>
<protein>
    <submittedName>
        <fullName evidence="6">DUF4369 domain-containing protein</fullName>
    </submittedName>
</protein>
<dbReference type="GO" id="GO:0030313">
    <property type="term" value="C:cell envelope"/>
    <property type="evidence" value="ECO:0007669"/>
    <property type="project" value="UniProtKB-SubCell"/>
</dbReference>
<dbReference type="GO" id="GO:0016491">
    <property type="term" value="F:oxidoreductase activity"/>
    <property type="evidence" value="ECO:0007669"/>
    <property type="project" value="InterPro"/>
</dbReference>
<comment type="subcellular location">
    <subcellularLocation>
        <location evidence="1">Cell envelope</location>
    </subcellularLocation>
</comment>
<dbReference type="SUPFAM" id="SSF52833">
    <property type="entry name" value="Thioredoxin-like"/>
    <property type="match status" value="1"/>
</dbReference>
<dbReference type="Gene3D" id="3.40.30.10">
    <property type="entry name" value="Glutaredoxin"/>
    <property type="match status" value="1"/>
</dbReference>
<dbReference type="InterPro" id="IPR050553">
    <property type="entry name" value="Thioredoxin_ResA/DsbE_sf"/>
</dbReference>
<keyword evidence="7" id="KW-1185">Reference proteome</keyword>